<keyword evidence="3" id="KW-1185">Reference proteome</keyword>
<proteinExistence type="predicted"/>
<evidence type="ECO:0000313" key="2">
    <source>
        <dbReference type="EMBL" id="KXX78217.1"/>
    </source>
</evidence>
<comment type="caution">
    <text evidence="2">The sequence shown here is derived from an EMBL/GenBank/DDBJ whole genome shotgun (WGS) entry which is preliminary data.</text>
</comment>
<organism evidence="2 3">
    <name type="scientific">Madurella mycetomatis</name>
    <dbReference type="NCBI Taxonomy" id="100816"/>
    <lineage>
        <taxon>Eukaryota</taxon>
        <taxon>Fungi</taxon>
        <taxon>Dikarya</taxon>
        <taxon>Ascomycota</taxon>
        <taxon>Pezizomycotina</taxon>
        <taxon>Sordariomycetes</taxon>
        <taxon>Sordariomycetidae</taxon>
        <taxon>Sordariales</taxon>
        <taxon>Sordariales incertae sedis</taxon>
        <taxon>Madurella</taxon>
    </lineage>
</organism>
<dbReference type="OrthoDB" id="3926976at2759"/>
<sequence length="114" mass="12078">MEDVIRDDSRSSDGYSSVLNPPTAESGGSPRSSSDSEDQLGDEMTEYVDAVLPRIRACGFRLVNALPGGTSAGERIGNTGLESGLWVKLSVGGFNVTRWDETDDAVWCLHGIGG</sequence>
<dbReference type="Proteomes" id="UP000078237">
    <property type="component" value="Unassembled WGS sequence"/>
</dbReference>
<evidence type="ECO:0000256" key="1">
    <source>
        <dbReference type="SAM" id="MobiDB-lite"/>
    </source>
</evidence>
<evidence type="ECO:0000313" key="3">
    <source>
        <dbReference type="Proteomes" id="UP000078237"/>
    </source>
</evidence>
<feature type="compositionally biased region" description="Basic and acidic residues" evidence="1">
    <location>
        <begin position="1"/>
        <end position="11"/>
    </location>
</feature>
<reference evidence="2 3" key="1">
    <citation type="journal article" date="2016" name="Genome Announc.">
        <title>Genome Sequence of Madurella mycetomatis mm55, Isolated from a Human Mycetoma Case in Sudan.</title>
        <authorList>
            <person name="Smit S."/>
            <person name="Derks M.F."/>
            <person name="Bervoets S."/>
            <person name="Fahal A."/>
            <person name="van Leeuwen W."/>
            <person name="van Belkum A."/>
            <person name="van de Sande W.W."/>
        </authorList>
    </citation>
    <scope>NUCLEOTIDE SEQUENCE [LARGE SCALE GENOMIC DNA]</scope>
    <source>
        <strain evidence="3">mm55</strain>
    </source>
</reference>
<name>A0A175W3A9_9PEZI</name>
<accession>A0A175W3A9</accession>
<feature type="compositionally biased region" description="Acidic residues" evidence="1">
    <location>
        <begin position="35"/>
        <end position="45"/>
    </location>
</feature>
<dbReference type="EMBL" id="LCTW02000129">
    <property type="protein sequence ID" value="KXX78217.1"/>
    <property type="molecule type" value="Genomic_DNA"/>
</dbReference>
<dbReference type="VEuPathDB" id="FungiDB:MMYC01_205059"/>
<feature type="region of interest" description="Disordered" evidence="1">
    <location>
        <begin position="1"/>
        <end position="45"/>
    </location>
</feature>
<gene>
    <name evidence="2" type="ORF">MMYC01_205059</name>
</gene>
<protein>
    <submittedName>
        <fullName evidence="2">Uncharacterized protein</fullName>
    </submittedName>
</protein>
<dbReference type="AlphaFoldDB" id="A0A175W3A9"/>